<keyword evidence="3" id="KW-1185">Reference proteome</keyword>
<protein>
    <submittedName>
        <fullName evidence="2">Uncharacterized protein</fullName>
    </submittedName>
</protein>
<name>A0AAD3SFD8_NEPGR</name>
<evidence type="ECO:0000313" key="2">
    <source>
        <dbReference type="EMBL" id="GMH09741.1"/>
    </source>
</evidence>
<feature type="compositionally biased region" description="Basic and acidic residues" evidence="1">
    <location>
        <begin position="218"/>
        <end position="227"/>
    </location>
</feature>
<accession>A0AAD3SFD8</accession>
<organism evidence="2 3">
    <name type="scientific">Nepenthes gracilis</name>
    <name type="common">Slender pitcher plant</name>
    <dbReference type="NCBI Taxonomy" id="150966"/>
    <lineage>
        <taxon>Eukaryota</taxon>
        <taxon>Viridiplantae</taxon>
        <taxon>Streptophyta</taxon>
        <taxon>Embryophyta</taxon>
        <taxon>Tracheophyta</taxon>
        <taxon>Spermatophyta</taxon>
        <taxon>Magnoliopsida</taxon>
        <taxon>eudicotyledons</taxon>
        <taxon>Gunneridae</taxon>
        <taxon>Pentapetalae</taxon>
        <taxon>Caryophyllales</taxon>
        <taxon>Nepenthaceae</taxon>
        <taxon>Nepenthes</taxon>
    </lineage>
</organism>
<dbReference type="EMBL" id="BSYO01000009">
    <property type="protein sequence ID" value="GMH09741.1"/>
    <property type="molecule type" value="Genomic_DNA"/>
</dbReference>
<sequence length="362" mass="38980">MKYACVCVEVDFGSVFPSKIRIGLGTYISLTIEVDVSYQWKPKRMNIDSHIEGRFLSIPSTLIVNPVSEDPQKQLKADPALKVSLGSTGPESGTACASDHCKFEGIRELGTENSSLVEPGVVLDQIKLPTNQLDGNMVTHFLRQCTPLFVSPRPLNDVSELEVSGDSGVDISSPPGDVHEEEAFKALSSSGGVSFVCLTAAIPVEEEVFTKNGSTSSREGEDHDNKLVVDSQAPLSDAVTSFDDRTSSGAEIEDHDSIVPPSDEAVSKMAPAPVVDLDQTPSSITCLLSKYSLDISNIGGPITISPRGSLADVSQDRAQEASKRQSFYLVFVAVCSPDLQDLKRVPLGWVLREYNATFLAEK</sequence>
<dbReference type="Proteomes" id="UP001279734">
    <property type="component" value="Unassembled WGS sequence"/>
</dbReference>
<proteinExistence type="predicted"/>
<comment type="caution">
    <text evidence="2">The sequence shown here is derived from an EMBL/GenBank/DDBJ whole genome shotgun (WGS) entry which is preliminary data.</text>
</comment>
<evidence type="ECO:0000256" key="1">
    <source>
        <dbReference type="SAM" id="MobiDB-lite"/>
    </source>
</evidence>
<dbReference type="AlphaFoldDB" id="A0AAD3SFD8"/>
<reference evidence="2" key="1">
    <citation type="submission" date="2023-05" db="EMBL/GenBank/DDBJ databases">
        <title>Nepenthes gracilis genome sequencing.</title>
        <authorList>
            <person name="Fukushima K."/>
        </authorList>
    </citation>
    <scope>NUCLEOTIDE SEQUENCE</scope>
    <source>
        <strain evidence="2">SING2019-196</strain>
    </source>
</reference>
<evidence type="ECO:0000313" key="3">
    <source>
        <dbReference type="Proteomes" id="UP001279734"/>
    </source>
</evidence>
<feature type="region of interest" description="Disordered" evidence="1">
    <location>
        <begin position="210"/>
        <end position="258"/>
    </location>
</feature>
<gene>
    <name evidence="2" type="ORF">Nepgr_011582</name>
</gene>